<dbReference type="KEGG" id="pdf:CD630DERM_15111"/>
<evidence type="ECO:0000313" key="8">
    <source>
        <dbReference type="EMBL" id="VHY09687.1"/>
    </source>
</evidence>
<reference evidence="7 11" key="3">
    <citation type="submission" date="2019-02" db="EMBL/GenBank/DDBJ databases">
        <authorList>
            <consortium name="Pathogen Informatics"/>
        </authorList>
    </citation>
    <scope>NUCLEOTIDE SEQUENCE [LARGE SCALE GENOMIC DNA]</scope>
    <source>
        <strain evidence="7">Clo34</strain>
        <strain evidence="11">clo34</strain>
        <strain evidence="10">tl291</strain>
        <strain evidence="8">Tl291</strain>
        <strain evidence="6 9">VRECD0157</strain>
    </source>
</reference>
<dbReference type="EMBL" id="LK932512">
    <property type="protein sequence ID" value="CDS87032.1"/>
    <property type="molecule type" value="Genomic_DNA"/>
</dbReference>
<reference evidence="4" key="4">
    <citation type="submission" date="2021-06" db="EMBL/GenBank/DDBJ databases">
        <authorList>
            <consortium name="NCBI Pathogen Detection Project"/>
        </authorList>
    </citation>
    <scope>NUCLEOTIDE SEQUENCE</scope>
    <source>
        <strain evidence="5">Clostridioides</strain>
        <strain evidence="4">HN1000</strain>
    </source>
</reference>
<dbReference type="Proteomes" id="UP000878956">
    <property type="component" value="Unassembled WGS sequence"/>
</dbReference>
<evidence type="ECO:0000313" key="7">
    <source>
        <dbReference type="EMBL" id="VFD35303.1"/>
    </source>
</evidence>
<dbReference type="Proteomes" id="UP000372533">
    <property type="component" value="Unassembled WGS sequence"/>
</dbReference>
<gene>
    <name evidence="3" type="ORF">BN1095_340275</name>
    <name evidence="2" type="ORF">BN1096_590039</name>
    <name evidence="1" type="ORF">BN1097_570037</name>
    <name evidence="4" type="ORF">KRM00_003451</name>
    <name evidence="5" type="ORF">KRQ00_002842</name>
    <name evidence="8" type="ORF">SAMEA1402366_02211</name>
    <name evidence="7" type="ORF">SAMEA1402399_03478</name>
    <name evidence="6" type="ORF">SAMEA3375112_00421</name>
</gene>
<evidence type="ECO:0000313" key="6">
    <source>
        <dbReference type="EMBL" id="SJR85856.1"/>
    </source>
</evidence>
<sequence>MFKDKIDECVHIMTAYIASLKEYYSFIETQIGDFIKKYGEDVVELCLHRVMILLCECGLA</sequence>
<evidence type="ECO:0000313" key="9">
    <source>
        <dbReference type="Proteomes" id="UP000189137"/>
    </source>
</evidence>
<reference evidence="1" key="1">
    <citation type="submission" date="2014-07" db="EMBL/GenBank/DDBJ databases">
        <authorList>
            <person name="Monot Marc"/>
        </authorList>
    </citation>
    <scope>NUCLEOTIDE SEQUENCE</scope>
    <source>
        <strain evidence="3">7032989</strain>
        <strain evidence="1">7032994</strain>
    </source>
</reference>
<dbReference type="RefSeq" id="WP_003439365.1">
    <property type="nucleotide sequence ID" value="NZ_AP025558.1"/>
</dbReference>
<accession>A0A031WB66</accession>
<proteinExistence type="predicted"/>
<organism evidence="1">
    <name type="scientific">Clostridioides difficile</name>
    <name type="common">Peptoclostridium difficile</name>
    <dbReference type="NCBI Taxonomy" id="1496"/>
    <lineage>
        <taxon>Bacteria</taxon>
        <taxon>Bacillati</taxon>
        <taxon>Bacillota</taxon>
        <taxon>Clostridia</taxon>
        <taxon>Peptostreptococcales</taxon>
        <taxon>Peptostreptococcaceae</taxon>
        <taxon>Clostridioides</taxon>
    </lineage>
</organism>
<dbReference type="EMBL" id="DAEPXK010000052">
    <property type="protein sequence ID" value="HBH1543916.1"/>
    <property type="molecule type" value="Genomic_DNA"/>
</dbReference>
<dbReference type="EMBL" id="LK932395">
    <property type="protein sequence ID" value="CDS86571.1"/>
    <property type="molecule type" value="Genomic_DNA"/>
</dbReference>
<evidence type="ECO:0000313" key="10">
    <source>
        <dbReference type="Proteomes" id="UP000372533"/>
    </source>
</evidence>
<dbReference type="GeneID" id="66353919"/>
<dbReference type="EMBL" id="CAADAN010000016">
    <property type="protein sequence ID" value="VFD35303.1"/>
    <property type="molecule type" value="Genomic_DNA"/>
</dbReference>
<evidence type="ECO:0000313" key="11">
    <source>
        <dbReference type="Proteomes" id="UP000411588"/>
    </source>
</evidence>
<dbReference type="EMBL" id="LK933005">
    <property type="protein sequence ID" value="CDT22154.1"/>
    <property type="molecule type" value="Genomic_DNA"/>
</dbReference>
<protein>
    <submittedName>
        <fullName evidence="1">Uncharacterized protein</fullName>
    </submittedName>
</protein>
<dbReference type="PATRIC" id="fig|1496.1372.peg.1073"/>
<evidence type="ECO:0000313" key="4">
    <source>
        <dbReference type="EMBL" id="HBH1543916.1"/>
    </source>
</evidence>
<evidence type="ECO:0000313" key="1">
    <source>
        <dbReference type="EMBL" id="CDS86571.1"/>
    </source>
</evidence>
<evidence type="ECO:0000313" key="2">
    <source>
        <dbReference type="EMBL" id="CDS87032.1"/>
    </source>
</evidence>
<dbReference type="Proteomes" id="UP000879542">
    <property type="component" value="Unassembled WGS sequence"/>
</dbReference>
<dbReference type="EMBL" id="DAEQIJ010000015">
    <property type="protein sequence ID" value="HBH2621060.1"/>
    <property type="molecule type" value="Genomic_DNA"/>
</dbReference>
<dbReference type="EMBL" id="FUPS01000001">
    <property type="protein sequence ID" value="SJR85856.1"/>
    <property type="molecule type" value="Genomic_DNA"/>
</dbReference>
<dbReference type="Proteomes" id="UP000411588">
    <property type="component" value="Unassembled WGS sequence"/>
</dbReference>
<evidence type="ECO:0000313" key="5">
    <source>
        <dbReference type="EMBL" id="HBH2621060.1"/>
    </source>
</evidence>
<dbReference type="Proteomes" id="UP000189137">
    <property type="component" value="Unassembled WGS sequence"/>
</dbReference>
<reference evidence="4" key="2">
    <citation type="journal article" date="2018" name="Genome Biol.">
        <title>SKESA: strategic k-mer extension for scrupulous assemblies.</title>
        <authorList>
            <person name="Souvorov A."/>
            <person name="Agarwala R."/>
            <person name="Lipman D.J."/>
        </authorList>
    </citation>
    <scope>NUCLEOTIDE SEQUENCE</scope>
    <source>
        <strain evidence="5">Clostridioides</strain>
        <strain evidence="4">HN1000</strain>
    </source>
</reference>
<dbReference type="EMBL" id="CAAJVP010000009">
    <property type="protein sequence ID" value="VHY09687.1"/>
    <property type="molecule type" value="Genomic_DNA"/>
</dbReference>
<dbReference type="AlphaFoldDB" id="A0A031WB66"/>
<name>A0A031WB66_CLODI</name>
<evidence type="ECO:0000313" key="3">
    <source>
        <dbReference type="EMBL" id="CDT22154.1"/>
    </source>
</evidence>